<dbReference type="InterPro" id="IPR015421">
    <property type="entry name" value="PyrdxlP-dep_Trfase_major"/>
</dbReference>
<dbReference type="GO" id="GO:0016740">
    <property type="term" value="F:transferase activity"/>
    <property type="evidence" value="ECO:0007669"/>
    <property type="project" value="UniProtKB-KW"/>
</dbReference>
<keyword evidence="4" id="KW-0663">Pyridoxal phosphate</keyword>
<dbReference type="Pfam" id="PF00155">
    <property type="entry name" value="Aminotran_1_2"/>
    <property type="match status" value="1"/>
</dbReference>
<dbReference type="SUPFAM" id="SSF53383">
    <property type="entry name" value="PLP-dependent transferases"/>
    <property type="match status" value="1"/>
</dbReference>
<sequence length="469" mass="51888">MPPRSPLAAPSRAITSLRPERFSHRRSIHTEDGLTQKVQATLENRREKGRLIEPANPQQTAHMVDFGSNDTLSLASSGVLRTAFLDELANHPHFEVGSKSTRIFEGSTQYLLDLEDHMAQFHRAESALFFPSGYEANMAIWSTIPQPGDVVVYDEYIHASIHDGMRNGRAMTRMFAHNSCESLRECLLDIRQEFPTVANGEQTVFIALESFYSMDADMAPVHEMVKLAKEILPQGDVAFSIDEAHSNGLIGENGSGFICHYGLEDEFAIRLHTCGKGLGSTGAAVLANPSIRSYLINYARGLIFSTAPAFPSLAAVKAGYTVLASKEGENRRIRLHNNIRHFYETLTGHSEWAKCVFGGIISLHTEKTWDAESFNAPIIPLVTELGQAVSLAKKLQKSGYQVNPVFYPLVPRDKERVRLVIHADNTVAQIEGAVNVIMEWSSERSGGQFGKSASLVSDEDMYQNTAFSD</sequence>
<dbReference type="InterPro" id="IPR015424">
    <property type="entry name" value="PyrdxlP-dep_Trfase"/>
</dbReference>
<protein>
    <recommendedName>
        <fullName evidence="5">Aminotransferase class I/classII large domain-containing protein</fullName>
    </recommendedName>
</protein>
<dbReference type="EMBL" id="MDYN01000005">
    <property type="protein sequence ID" value="OQD87587.1"/>
    <property type="molecule type" value="Genomic_DNA"/>
</dbReference>
<dbReference type="GO" id="GO:0009102">
    <property type="term" value="P:biotin biosynthetic process"/>
    <property type="evidence" value="ECO:0007669"/>
    <property type="project" value="TreeGrafter"/>
</dbReference>
<dbReference type="Proteomes" id="UP000191672">
    <property type="component" value="Unassembled WGS sequence"/>
</dbReference>
<dbReference type="PANTHER" id="PTHR13693:SF77">
    <property type="entry name" value="8-AMINO-7-OXONONANOATE SYNTHASE"/>
    <property type="match status" value="1"/>
</dbReference>
<evidence type="ECO:0000256" key="1">
    <source>
        <dbReference type="ARBA" id="ARBA00001933"/>
    </source>
</evidence>
<evidence type="ECO:0000256" key="4">
    <source>
        <dbReference type="ARBA" id="ARBA00022898"/>
    </source>
</evidence>
<evidence type="ECO:0000313" key="6">
    <source>
        <dbReference type="EMBL" id="OQD87587.1"/>
    </source>
</evidence>
<comment type="cofactor">
    <cofactor evidence="1">
        <name>pyridoxal 5'-phosphate</name>
        <dbReference type="ChEBI" id="CHEBI:597326"/>
    </cofactor>
</comment>
<dbReference type="InterPro" id="IPR015422">
    <property type="entry name" value="PyrdxlP-dep_Trfase_small"/>
</dbReference>
<evidence type="ECO:0000256" key="3">
    <source>
        <dbReference type="ARBA" id="ARBA00022679"/>
    </source>
</evidence>
<keyword evidence="7" id="KW-1185">Reference proteome</keyword>
<dbReference type="InterPro" id="IPR050087">
    <property type="entry name" value="AON_synthase_class-II"/>
</dbReference>
<dbReference type="GO" id="GO:0030170">
    <property type="term" value="F:pyridoxal phosphate binding"/>
    <property type="evidence" value="ECO:0007669"/>
    <property type="project" value="InterPro"/>
</dbReference>
<dbReference type="STRING" id="416450.A0A1V6QF27"/>
<dbReference type="PANTHER" id="PTHR13693">
    <property type="entry name" value="CLASS II AMINOTRANSFERASE/8-AMINO-7-OXONONANOATE SYNTHASE"/>
    <property type="match status" value="1"/>
</dbReference>
<name>A0A1V6QF27_9EURO</name>
<dbReference type="AlphaFoldDB" id="A0A1V6QF27"/>
<evidence type="ECO:0000313" key="7">
    <source>
        <dbReference type="Proteomes" id="UP000191672"/>
    </source>
</evidence>
<keyword evidence="3" id="KW-0808">Transferase</keyword>
<accession>A0A1V6QF27</accession>
<proteinExistence type="inferred from homology"/>
<evidence type="ECO:0000259" key="5">
    <source>
        <dbReference type="Pfam" id="PF00155"/>
    </source>
</evidence>
<reference evidence="7" key="1">
    <citation type="journal article" date="2017" name="Nat. Microbiol.">
        <title>Global analysis of biosynthetic gene clusters reveals vast potential of secondary metabolite production in Penicillium species.</title>
        <authorList>
            <person name="Nielsen J.C."/>
            <person name="Grijseels S."/>
            <person name="Prigent S."/>
            <person name="Ji B."/>
            <person name="Dainat J."/>
            <person name="Nielsen K.F."/>
            <person name="Frisvad J.C."/>
            <person name="Workman M."/>
            <person name="Nielsen J."/>
        </authorList>
    </citation>
    <scope>NUCLEOTIDE SEQUENCE [LARGE SCALE GENOMIC DNA]</scope>
    <source>
        <strain evidence="7">IBT 31811</strain>
    </source>
</reference>
<dbReference type="Gene3D" id="3.40.640.10">
    <property type="entry name" value="Type I PLP-dependent aspartate aminotransferase-like (Major domain)"/>
    <property type="match status" value="1"/>
</dbReference>
<evidence type="ECO:0000256" key="2">
    <source>
        <dbReference type="ARBA" id="ARBA00010008"/>
    </source>
</evidence>
<feature type="domain" description="Aminotransferase class I/classII large" evidence="5">
    <location>
        <begin position="62"/>
        <end position="437"/>
    </location>
</feature>
<organism evidence="6 7">
    <name type="scientific">Penicillium antarcticum</name>
    <dbReference type="NCBI Taxonomy" id="416450"/>
    <lineage>
        <taxon>Eukaryota</taxon>
        <taxon>Fungi</taxon>
        <taxon>Dikarya</taxon>
        <taxon>Ascomycota</taxon>
        <taxon>Pezizomycotina</taxon>
        <taxon>Eurotiomycetes</taxon>
        <taxon>Eurotiomycetidae</taxon>
        <taxon>Eurotiales</taxon>
        <taxon>Aspergillaceae</taxon>
        <taxon>Penicillium</taxon>
    </lineage>
</organism>
<dbReference type="Gene3D" id="3.90.1150.10">
    <property type="entry name" value="Aspartate Aminotransferase, domain 1"/>
    <property type="match status" value="1"/>
</dbReference>
<dbReference type="InterPro" id="IPR004839">
    <property type="entry name" value="Aminotransferase_I/II_large"/>
</dbReference>
<gene>
    <name evidence="6" type="ORF">PENANT_c005G08482</name>
</gene>
<comment type="caution">
    <text evidence="6">The sequence shown here is derived from an EMBL/GenBank/DDBJ whole genome shotgun (WGS) entry which is preliminary data.</text>
</comment>
<comment type="similarity">
    <text evidence="2">Belongs to the class-II pyridoxal-phosphate-dependent aminotransferase family. BioF subfamily.</text>
</comment>